<dbReference type="Gene3D" id="2.60.120.1140">
    <property type="entry name" value="Protein of unknown function DUF192"/>
    <property type="match status" value="1"/>
</dbReference>
<dbReference type="InterPro" id="IPR038695">
    <property type="entry name" value="Saro_0823-like_sf"/>
</dbReference>
<organism evidence="1">
    <name type="scientific">marine metagenome</name>
    <dbReference type="NCBI Taxonomy" id="408172"/>
    <lineage>
        <taxon>unclassified sequences</taxon>
        <taxon>metagenomes</taxon>
        <taxon>ecological metagenomes</taxon>
    </lineage>
</organism>
<gene>
    <name evidence="1" type="ORF">METZ01_LOCUS375817</name>
</gene>
<protein>
    <recommendedName>
        <fullName evidence="2">DUF192 domain-containing protein</fullName>
    </recommendedName>
</protein>
<dbReference type="PANTHER" id="PTHR37953">
    <property type="entry name" value="UPF0127 PROTEIN MJ1496"/>
    <property type="match status" value="1"/>
</dbReference>
<accession>A0A382TLY1</accession>
<dbReference type="EMBL" id="UINC01137554">
    <property type="protein sequence ID" value="SVD22963.1"/>
    <property type="molecule type" value="Genomic_DNA"/>
</dbReference>
<dbReference type="Pfam" id="PF02643">
    <property type="entry name" value="DUF192"/>
    <property type="match status" value="1"/>
</dbReference>
<sequence>MGCMFIEKFTNSKYISLVVVLLLMIIAIGCESNVNGIDEIKDKHISGNVINQTPQVKIGDAIFEVELAINPPERAKGLSGRNILDKNNGMLFVFNEDSATQFWMYGMKFSLDIVWISNSCKIIDITYNAEHPENPNSSEGLVLYSSKLPATYTLEINAGEIDLYNINIGELVEFLNFPKGNRVNC</sequence>
<evidence type="ECO:0000313" key="1">
    <source>
        <dbReference type="EMBL" id="SVD22963.1"/>
    </source>
</evidence>
<dbReference type="AlphaFoldDB" id="A0A382TLY1"/>
<dbReference type="InterPro" id="IPR003795">
    <property type="entry name" value="DUF192"/>
</dbReference>
<proteinExistence type="predicted"/>
<reference evidence="1" key="1">
    <citation type="submission" date="2018-05" db="EMBL/GenBank/DDBJ databases">
        <authorList>
            <person name="Lanie J.A."/>
            <person name="Ng W.-L."/>
            <person name="Kazmierczak K.M."/>
            <person name="Andrzejewski T.M."/>
            <person name="Davidsen T.M."/>
            <person name="Wayne K.J."/>
            <person name="Tettelin H."/>
            <person name="Glass J.I."/>
            <person name="Rusch D."/>
            <person name="Podicherti R."/>
            <person name="Tsui H.-C.T."/>
            <person name="Winkler M.E."/>
        </authorList>
    </citation>
    <scope>NUCLEOTIDE SEQUENCE</scope>
</reference>
<evidence type="ECO:0008006" key="2">
    <source>
        <dbReference type="Google" id="ProtNLM"/>
    </source>
</evidence>
<dbReference type="PANTHER" id="PTHR37953:SF1">
    <property type="entry name" value="UPF0127 PROTEIN MJ1496"/>
    <property type="match status" value="1"/>
</dbReference>
<name>A0A382TLY1_9ZZZZ</name>